<dbReference type="PANTHER" id="PTHR23279:SF3">
    <property type="entry name" value="DEFECTIVE PROBOSCIS EXTENSION RESPONSE 18"/>
    <property type="match status" value="1"/>
</dbReference>
<evidence type="ECO:0000259" key="1">
    <source>
        <dbReference type="PROSITE" id="PS50835"/>
    </source>
</evidence>
<dbReference type="Gene3D" id="2.60.40.10">
    <property type="entry name" value="Immunoglobulins"/>
    <property type="match status" value="2"/>
</dbReference>
<sequence length="148" mass="16358">LTVGRNAYSSDERITLSFRYPNNFRLEIAFVTRRDEGLYECQVATHPPKVKKIFLKVTAPEVRIVDELGRAVTERYYKAGSGLELMCIAVQVGGPTEDHPISWRHGDNTLTKGISSNVSVNSDSAISTLTVTPLQKRHSGNYTCAVGT</sequence>
<comment type="caution">
    <text evidence="2">The sequence shown here is derived from an EMBL/GenBank/DDBJ whole genome shotgun (WGS) entry which is preliminary data.</text>
</comment>
<proteinExistence type="predicted"/>
<gene>
    <name evidence="2" type="ORF">AMK59_1270</name>
</gene>
<organism evidence="2 3">
    <name type="scientific">Oryctes borbonicus</name>
    <dbReference type="NCBI Taxonomy" id="1629725"/>
    <lineage>
        <taxon>Eukaryota</taxon>
        <taxon>Metazoa</taxon>
        <taxon>Ecdysozoa</taxon>
        <taxon>Arthropoda</taxon>
        <taxon>Hexapoda</taxon>
        <taxon>Insecta</taxon>
        <taxon>Pterygota</taxon>
        <taxon>Neoptera</taxon>
        <taxon>Endopterygota</taxon>
        <taxon>Coleoptera</taxon>
        <taxon>Polyphaga</taxon>
        <taxon>Scarabaeiformia</taxon>
        <taxon>Scarabaeidae</taxon>
        <taxon>Dynastinae</taxon>
        <taxon>Oryctes</taxon>
    </lineage>
</organism>
<protein>
    <submittedName>
        <fullName evidence="2">Immunoglobulin</fullName>
    </submittedName>
</protein>
<dbReference type="PROSITE" id="PS50835">
    <property type="entry name" value="IG_LIKE"/>
    <property type="match status" value="1"/>
</dbReference>
<feature type="non-terminal residue" evidence="2">
    <location>
        <position position="1"/>
    </location>
</feature>
<keyword evidence="3" id="KW-1185">Reference proteome</keyword>
<name>A0A0T6BG12_9SCAR</name>
<dbReference type="Pfam" id="PF13927">
    <property type="entry name" value="Ig_3"/>
    <property type="match status" value="1"/>
</dbReference>
<dbReference type="InterPro" id="IPR007110">
    <property type="entry name" value="Ig-like_dom"/>
</dbReference>
<accession>A0A0T6BG12</accession>
<dbReference type="SUPFAM" id="SSF48726">
    <property type="entry name" value="Immunoglobulin"/>
    <property type="match status" value="2"/>
</dbReference>
<dbReference type="Proteomes" id="UP000051574">
    <property type="component" value="Unassembled WGS sequence"/>
</dbReference>
<dbReference type="GO" id="GO:0050808">
    <property type="term" value="P:synapse organization"/>
    <property type="evidence" value="ECO:0007669"/>
    <property type="project" value="TreeGrafter"/>
</dbReference>
<dbReference type="GO" id="GO:0032589">
    <property type="term" value="C:neuron projection membrane"/>
    <property type="evidence" value="ECO:0007669"/>
    <property type="project" value="TreeGrafter"/>
</dbReference>
<dbReference type="CDD" id="cd00096">
    <property type="entry name" value="Ig"/>
    <property type="match status" value="1"/>
</dbReference>
<dbReference type="InterPro" id="IPR036179">
    <property type="entry name" value="Ig-like_dom_sf"/>
</dbReference>
<feature type="domain" description="Ig-like" evidence="1">
    <location>
        <begin position="60"/>
        <end position="148"/>
    </location>
</feature>
<dbReference type="OrthoDB" id="6354602at2759"/>
<dbReference type="EMBL" id="LJIG01000690">
    <property type="protein sequence ID" value="KRT86250.1"/>
    <property type="molecule type" value="Genomic_DNA"/>
</dbReference>
<evidence type="ECO:0000313" key="2">
    <source>
        <dbReference type="EMBL" id="KRT86250.1"/>
    </source>
</evidence>
<dbReference type="InterPro" id="IPR013783">
    <property type="entry name" value="Ig-like_fold"/>
</dbReference>
<dbReference type="AlphaFoldDB" id="A0A0T6BG12"/>
<dbReference type="InterPro" id="IPR037448">
    <property type="entry name" value="Zig-8"/>
</dbReference>
<dbReference type="PANTHER" id="PTHR23279">
    <property type="entry name" value="DEFECTIVE PROBOSCIS EXTENSION RESPONSE DPR -RELATED"/>
    <property type="match status" value="1"/>
</dbReference>
<feature type="non-terminal residue" evidence="2">
    <location>
        <position position="148"/>
    </location>
</feature>
<reference evidence="2 3" key="1">
    <citation type="submission" date="2015-09" db="EMBL/GenBank/DDBJ databases">
        <title>Draft genome of the scarab beetle Oryctes borbonicus.</title>
        <authorList>
            <person name="Meyer J.M."/>
            <person name="Markov G.V."/>
            <person name="Baskaran P."/>
            <person name="Herrmann M."/>
            <person name="Sommer R.J."/>
            <person name="Roedelsperger C."/>
        </authorList>
    </citation>
    <scope>NUCLEOTIDE SEQUENCE [LARGE SCALE GENOMIC DNA]</scope>
    <source>
        <strain evidence="2">OB123</strain>
        <tissue evidence="2">Whole animal</tissue>
    </source>
</reference>
<evidence type="ECO:0000313" key="3">
    <source>
        <dbReference type="Proteomes" id="UP000051574"/>
    </source>
</evidence>